<evidence type="ECO:0000256" key="3">
    <source>
        <dbReference type="ARBA" id="ARBA00023134"/>
    </source>
</evidence>
<dbReference type="PROSITE" id="PS51421">
    <property type="entry name" value="RAS"/>
    <property type="match status" value="1"/>
</dbReference>
<dbReference type="RefSeq" id="XP_022717853.1">
    <property type="nucleotide sequence ID" value="XM_022862118.1"/>
</dbReference>
<comment type="subcellular location">
    <subcellularLocation>
        <location evidence="4">Endomembrane system</location>
        <topology evidence="4">Lipid-anchor</topology>
    </subcellularLocation>
</comment>
<dbReference type="GeneID" id="111276382"/>
<dbReference type="PANTHER" id="PTHR47977">
    <property type="entry name" value="RAS-RELATED PROTEIN RAB"/>
    <property type="match status" value="1"/>
</dbReference>
<dbReference type="PRINTS" id="PR00449">
    <property type="entry name" value="RASTRNSFRMNG"/>
</dbReference>
<dbReference type="GO" id="GO:0005525">
    <property type="term" value="F:GTP binding"/>
    <property type="evidence" value="ECO:0007669"/>
    <property type="project" value="UniProtKB-KW"/>
</dbReference>
<accession>A0A6P5WPR6</accession>
<evidence type="ECO:0000256" key="1">
    <source>
        <dbReference type="ARBA" id="ARBA00006270"/>
    </source>
</evidence>
<evidence type="ECO:0000313" key="5">
    <source>
        <dbReference type="Proteomes" id="UP000515121"/>
    </source>
</evidence>
<gene>
    <name evidence="6" type="primary">LOC111276382</name>
</gene>
<dbReference type="AlphaFoldDB" id="A0A6P5WPR6"/>
<organism evidence="5 6">
    <name type="scientific">Durio zibethinus</name>
    <name type="common">Durian</name>
    <dbReference type="NCBI Taxonomy" id="66656"/>
    <lineage>
        <taxon>Eukaryota</taxon>
        <taxon>Viridiplantae</taxon>
        <taxon>Streptophyta</taxon>
        <taxon>Embryophyta</taxon>
        <taxon>Tracheophyta</taxon>
        <taxon>Spermatophyta</taxon>
        <taxon>Magnoliopsida</taxon>
        <taxon>eudicotyledons</taxon>
        <taxon>Gunneridae</taxon>
        <taxon>Pentapetalae</taxon>
        <taxon>rosids</taxon>
        <taxon>malvids</taxon>
        <taxon>Malvales</taxon>
        <taxon>Malvaceae</taxon>
        <taxon>Helicteroideae</taxon>
        <taxon>Durio</taxon>
    </lineage>
</organism>
<name>A0A6P5WPR6_DURZI</name>
<evidence type="ECO:0000256" key="4">
    <source>
        <dbReference type="ARBA" id="ARBA00037868"/>
    </source>
</evidence>
<dbReference type="SUPFAM" id="SSF52540">
    <property type="entry name" value="P-loop containing nucleoside triphosphate hydrolases"/>
    <property type="match status" value="1"/>
</dbReference>
<dbReference type="SMART" id="SM00175">
    <property type="entry name" value="RAB"/>
    <property type="match status" value="1"/>
</dbReference>
<dbReference type="SMART" id="SM00173">
    <property type="entry name" value="RAS"/>
    <property type="match status" value="1"/>
</dbReference>
<dbReference type="KEGG" id="dzi:111276382"/>
<dbReference type="PROSITE" id="PS51419">
    <property type="entry name" value="RAB"/>
    <property type="match status" value="1"/>
</dbReference>
<dbReference type="InterPro" id="IPR050227">
    <property type="entry name" value="Rab"/>
</dbReference>
<protein>
    <submittedName>
        <fullName evidence="6">Ras-related protein RABC2a-like</fullName>
    </submittedName>
</protein>
<dbReference type="Proteomes" id="UP000515121">
    <property type="component" value="Unplaced"/>
</dbReference>
<keyword evidence="3" id="KW-0342">GTP-binding</keyword>
<keyword evidence="2" id="KW-0547">Nucleotide-binding</keyword>
<dbReference type="OrthoDB" id="9989112at2759"/>
<dbReference type="GO" id="GO:0012505">
    <property type="term" value="C:endomembrane system"/>
    <property type="evidence" value="ECO:0007669"/>
    <property type="project" value="UniProtKB-SubCell"/>
</dbReference>
<sequence length="149" mass="16988">MLCVRYAARLMEQKEAGFKVTEKVNVGQTVTGMQTFTNLYEIWANEVELYSTNHECIKILVGNKVDRQCAIFRTVSREEGMALAQEHKSSFLECSAQTRENVHQCFKDLILKILEVPALLEKGSEAVKKQILQQKQVCEAPLSNGCWFQ</sequence>
<evidence type="ECO:0000256" key="2">
    <source>
        <dbReference type="ARBA" id="ARBA00022741"/>
    </source>
</evidence>
<dbReference type="GO" id="GO:0003924">
    <property type="term" value="F:GTPase activity"/>
    <property type="evidence" value="ECO:0007669"/>
    <property type="project" value="InterPro"/>
</dbReference>
<dbReference type="Pfam" id="PF00071">
    <property type="entry name" value="Ras"/>
    <property type="match status" value="1"/>
</dbReference>
<dbReference type="InterPro" id="IPR027417">
    <property type="entry name" value="P-loop_NTPase"/>
</dbReference>
<proteinExistence type="inferred from homology"/>
<evidence type="ECO:0000313" key="6">
    <source>
        <dbReference type="RefSeq" id="XP_022717853.1"/>
    </source>
</evidence>
<comment type="similarity">
    <text evidence="1">Belongs to the small GTPase superfamily. Rab family.</text>
</comment>
<dbReference type="Gene3D" id="3.40.50.300">
    <property type="entry name" value="P-loop containing nucleotide triphosphate hydrolases"/>
    <property type="match status" value="1"/>
</dbReference>
<dbReference type="InterPro" id="IPR001806">
    <property type="entry name" value="Small_GTPase"/>
</dbReference>
<keyword evidence="5" id="KW-1185">Reference proteome</keyword>
<reference evidence="6" key="1">
    <citation type="submission" date="2025-08" db="UniProtKB">
        <authorList>
            <consortium name="RefSeq"/>
        </authorList>
    </citation>
    <scope>IDENTIFICATION</scope>
    <source>
        <tissue evidence="6">Fruit stalk</tissue>
    </source>
</reference>